<dbReference type="EMBL" id="LT629742">
    <property type="protein sequence ID" value="SDS10522.1"/>
    <property type="molecule type" value="Genomic_DNA"/>
</dbReference>
<dbReference type="Proteomes" id="UP000181956">
    <property type="component" value="Chromosome I"/>
</dbReference>
<evidence type="ECO:0000313" key="2">
    <source>
        <dbReference type="EMBL" id="SDS10522.1"/>
    </source>
</evidence>
<reference evidence="3" key="1">
    <citation type="submission" date="2016-10" db="EMBL/GenBank/DDBJ databases">
        <authorList>
            <person name="Varghese N."/>
            <person name="Submissions S."/>
        </authorList>
    </citation>
    <scope>NUCLEOTIDE SEQUENCE [LARGE SCALE GENOMIC DNA]</scope>
    <source>
        <strain evidence="3">DSM 21772</strain>
    </source>
</reference>
<feature type="compositionally biased region" description="Polar residues" evidence="1">
    <location>
        <begin position="1"/>
        <end position="14"/>
    </location>
</feature>
<dbReference type="SUPFAM" id="SSF141571">
    <property type="entry name" value="Pentapeptide repeat-like"/>
    <property type="match status" value="1"/>
</dbReference>
<dbReference type="OrthoDB" id="2579959at2"/>
<feature type="region of interest" description="Disordered" evidence="1">
    <location>
        <begin position="1"/>
        <end position="24"/>
    </location>
</feature>
<accession>A0A1H1PGZ7</accession>
<gene>
    <name evidence="2" type="ORF">SAMN04489834_0870</name>
</gene>
<dbReference type="RefSeq" id="WP_083362959.1">
    <property type="nucleotide sequence ID" value="NZ_LT629742.1"/>
</dbReference>
<sequence>MAQTRRSTGNTQTKAPRLDRVDPQNLGAGYAGDLGANSTVDGLSFGALELDTFALDYATVSESVFAGVTADEAELRSVRIVDSLLESVNVPVLRAARSTWRDVVVRGSRIGSAELYETGLRALRFENCKLGYVNLRGASLNDVLFVDCTIDELDLGQATAARVAFDGCSVRALDLQRATLSDFDLRGADVQEIAGIRNLAGVTINGLQLGMLAPALAESIGIRVEG</sequence>
<dbReference type="Gene3D" id="2.160.20.80">
    <property type="entry name" value="E3 ubiquitin-protein ligase SopA"/>
    <property type="match status" value="1"/>
</dbReference>
<name>A0A1H1PGZ7_9MICO</name>
<dbReference type="AlphaFoldDB" id="A0A1H1PGZ7"/>
<keyword evidence="3" id="KW-1185">Reference proteome</keyword>
<organism evidence="2 3">
    <name type="scientific">Microterricola viridarii</name>
    <dbReference type="NCBI Taxonomy" id="412690"/>
    <lineage>
        <taxon>Bacteria</taxon>
        <taxon>Bacillati</taxon>
        <taxon>Actinomycetota</taxon>
        <taxon>Actinomycetes</taxon>
        <taxon>Micrococcales</taxon>
        <taxon>Microbacteriaceae</taxon>
        <taxon>Microterricola</taxon>
    </lineage>
</organism>
<dbReference type="STRING" id="412690.SAMN04489834_0870"/>
<dbReference type="Pfam" id="PF13599">
    <property type="entry name" value="Pentapeptide_4"/>
    <property type="match status" value="1"/>
</dbReference>
<evidence type="ECO:0000256" key="1">
    <source>
        <dbReference type="SAM" id="MobiDB-lite"/>
    </source>
</evidence>
<evidence type="ECO:0000313" key="3">
    <source>
        <dbReference type="Proteomes" id="UP000181956"/>
    </source>
</evidence>
<protein>
    <submittedName>
        <fullName evidence="2">Uncharacterized protein YjbI, contains pentapeptide repeats</fullName>
    </submittedName>
</protein>
<proteinExistence type="predicted"/>
<dbReference type="InterPro" id="IPR001646">
    <property type="entry name" value="5peptide_repeat"/>
</dbReference>